<accession>A0A495VFZ7</accession>
<proteinExistence type="predicted"/>
<evidence type="ECO:0000313" key="2">
    <source>
        <dbReference type="EMBL" id="RKT47503.1"/>
    </source>
</evidence>
<reference evidence="2 3" key="1">
    <citation type="submission" date="2018-10" db="EMBL/GenBank/DDBJ databases">
        <title>Genomic Encyclopedia of Archaeal and Bacterial Type Strains, Phase II (KMG-II): from individual species to whole genera.</title>
        <authorList>
            <person name="Goeker M."/>
        </authorList>
    </citation>
    <scope>NUCLEOTIDE SEQUENCE [LARGE SCALE GENOMIC DNA]</scope>
    <source>
        <strain evidence="2 3">DSM 235</strain>
    </source>
</reference>
<dbReference type="EMBL" id="RBXL01000001">
    <property type="protein sequence ID" value="RKT47503.1"/>
    <property type="molecule type" value="Genomic_DNA"/>
</dbReference>
<sequence>MKPTLVEWDEESEDWKEVWTPESEAEFWADELERCEEKLRAPEKSVAFGASTLLDEMSEDRQQQWDGGNAPDGLVGALGNNSLGNATVVADLVGKFVSDIHALCGEVVSGEAAEDDIDAVMREESLKMADIFTGKVAGYQATTWLTAGMGGLKTKARGFVSAHEIHYDVDFDVDGNPVAGLFYSLANEAANAYVAAHSGEGDHSLPKAMQNVIGMLLGYPDKKS</sequence>
<keyword evidence="3" id="KW-1185">Reference proteome</keyword>
<organism evidence="2 3">
    <name type="scientific">Thiocapsa rosea</name>
    <dbReference type="NCBI Taxonomy" id="69360"/>
    <lineage>
        <taxon>Bacteria</taxon>
        <taxon>Pseudomonadati</taxon>
        <taxon>Pseudomonadota</taxon>
        <taxon>Gammaproteobacteria</taxon>
        <taxon>Chromatiales</taxon>
        <taxon>Chromatiaceae</taxon>
        <taxon>Thiocapsa</taxon>
    </lineage>
</organism>
<evidence type="ECO:0000256" key="1">
    <source>
        <dbReference type="SAM" id="MobiDB-lite"/>
    </source>
</evidence>
<dbReference type="RefSeq" id="WP_120799458.1">
    <property type="nucleotide sequence ID" value="NZ_RBXL01000001.1"/>
</dbReference>
<gene>
    <name evidence="2" type="ORF">BDD21_5095</name>
</gene>
<name>A0A495VFZ7_9GAMM</name>
<dbReference type="Proteomes" id="UP000274556">
    <property type="component" value="Unassembled WGS sequence"/>
</dbReference>
<evidence type="ECO:0000313" key="3">
    <source>
        <dbReference type="Proteomes" id="UP000274556"/>
    </source>
</evidence>
<comment type="caution">
    <text evidence="2">The sequence shown here is derived from an EMBL/GenBank/DDBJ whole genome shotgun (WGS) entry which is preliminary data.</text>
</comment>
<protein>
    <submittedName>
        <fullName evidence="2">Uncharacterized protein</fullName>
    </submittedName>
</protein>
<feature type="region of interest" description="Disordered" evidence="1">
    <location>
        <begin position="1"/>
        <end position="20"/>
    </location>
</feature>
<dbReference type="AlphaFoldDB" id="A0A495VFZ7"/>